<proteinExistence type="predicted"/>
<dbReference type="GO" id="GO:0000793">
    <property type="term" value="C:condensed chromosome"/>
    <property type="evidence" value="ECO:0007669"/>
    <property type="project" value="TreeGrafter"/>
</dbReference>
<dbReference type="GO" id="GO:0003682">
    <property type="term" value="F:chromatin binding"/>
    <property type="evidence" value="ECO:0007669"/>
    <property type="project" value="TreeGrafter"/>
</dbReference>
<comment type="caution">
    <text evidence="5">The sequence shown here is derived from an EMBL/GenBank/DDBJ whole genome shotgun (WGS) entry which is preliminary data.</text>
</comment>
<evidence type="ECO:0000313" key="5">
    <source>
        <dbReference type="EMBL" id="CAB3380943.1"/>
    </source>
</evidence>
<dbReference type="Pfam" id="PF15035">
    <property type="entry name" value="Rootletin"/>
    <property type="match status" value="1"/>
</dbReference>
<dbReference type="SUPFAM" id="SSF57997">
    <property type="entry name" value="Tropomyosin"/>
    <property type="match status" value="1"/>
</dbReference>
<keyword evidence="6" id="KW-1185">Reference proteome</keyword>
<dbReference type="InterPro" id="IPR055167">
    <property type="entry name" value="Rootletin-like_CC"/>
</dbReference>
<feature type="region of interest" description="Disordered" evidence="3">
    <location>
        <begin position="1099"/>
        <end position="1123"/>
    </location>
</feature>
<feature type="compositionally biased region" description="Polar residues" evidence="3">
    <location>
        <begin position="203"/>
        <end position="214"/>
    </location>
</feature>
<feature type="compositionally biased region" description="Basic and acidic residues" evidence="3">
    <location>
        <begin position="1271"/>
        <end position="1285"/>
    </location>
</feature>
<feature type="coiled-coil region" evidence="2">
    <location>
        <begin position="798"/>
        <end position="881"/>
    </location>
</feature>
<feature type="region of interest" description="Disordered" evidence="3">
    <location>
        <begin position="1974"/>
        <end position="1993"/>
    </location>
</feature>
<reference evidence="5 6" key="1">
    <citation type="submission" date="2020-04" db="EMBL/GenBank/DDBJ databases">
        <authorList>
            <person name="Alioto T."/>
            <person name="Alioto T."/>
            <person name="Gomez Garrido J."/>
        </authorList>
    </citation>
    <scope>NUCLEOTIDE SEQUENCE [LARGE SCALE GENOMIC DNA]</scope>
</reference>
<evidence type="ECO:0000256" key="2">
    <source>
        <dbReference type="SAM" id="Coils"/>
    </source>
</evidence>
<feature type="coiled-coil region" evidence="2">
    <location>
        <begin position="218"/>
        <end position="252"/>
    </location>
</feature>
<feature type="domain" description="Rootletin-like coiled-coil" evidence="4">
    <location>
        <begin position="145"/>
        <end position="333"/>
    </location>
</feature>
<keyword evidence="1 2" id="KW-0175">Coiled coil</keyword>
<evidence type="ECO:0000256" key="3">
    <source>
        <dbReference type="SAM" id="MobiDB-lite"/>
    </source>
</evidence>
<evidence type="ECO:0000256" key="1">
    <source>
        <dbReference type="ARBA" id="ARBA00023054"/>
    </source>
</evidence>
<feature type="region of interest" description="Disordered" evidence="3">
    <location>
        <begin position="196"/>
        <end position="215"/>
    </location>
</feature>
<protein>
    <recommendedName>
        <fullName evidence="4">Rootletin-like coiled-coil domain-containing protein</fullName>
    </recommendedName>
</protein>
<gene>
    <name evidence="5" type="ORF">CLODIP_2_CD15345</name>
</gene>
<dbReference type="PANTHER" id="PTHR43941">
    <property type="entry name" value="STRUCTURAL MAINTENANCE OF CHROMOSOMES PROTEIN 2"/>
    <property type="match status" value="1"/>
</dbReference>
<evidence type="ECO:0000313" key="6">
    <source>
        <dbReference type="Proteomes" id="UP000494165"/>
    </source>
</evidence>
<feature type="compositionally biased region" description="Basic and acidic residues" evidence="3">
    <location>
        <begin position="125"/>
        <end position="141"/>
    </location>
</feature>
<feature type="coiled-coil region" evidence="2">
    <location>
        <begin position="497"/>
        <end position="769"/>
    </location>
</feature>
<sequence length="1993" mass="229711">MGCHGEWSVLLAGVAARSRAPLCEPPRSDANLLWLLHKQAEPRAGHNPIFELHNEPLVHPADQPSEMARQVSIREPHDLSSQYRPTMDQRRPGGSYALRPATKGAMRPPPRGGADTEGVDGGVDTLHRENQSLKRRLDEESANYRRRLDTYKQAQQHQAALVSRLQAKVLQYKQKCSDLETQALENVPDSDLGLRGYSGPKSLDSSQHYLSASTGDVRDETINDLDSALRRLEEEKRKNMRLREQLEESYLSNDTLSSDLQKLTTDWEHLRDELIIKEDEWKEEEQTFNEYYSAEHNRLLNLWRDVMSMKRAFVEVRSTTEQDLAKLRSELTNSTHEMSSACQNLANYYDRSSRSDESTQRQQEQEIAHLRGEIMKMQSMYDSAQAEIRSKDDQIQALLHDMKILEEKCDNAEQGAALVQRAQEELALLQNALRDIAHAVLQDAENKNADANVQPASHLHLSVSHLPPRTSPKGQILRAPTSPAFAESTISAVQAALHKHQLLAHELHNKLKSAQDQLLLFRRQCEASDENGQALENHIMDLTQQLDSTKALANQLGQEKESLQKNVENLRSDKNKLERNLIELKGKMDSLNSDLDKAQKANAKLQKWAERLENDKMILRDDVERMNRDSEIREANLKAEVERCGRLREDLINAREELNKLYLAKDVLEQQKLDSDNDISLLEKSKSALEMELDQALLERSDAHEALVKLDNINKSHVQDKTRQQDDIRKLLDENSNLKTQCTDHQNDIESLRKELLQAEQTRLDLESEKLSLHEKIKYGEMEKEKINIELLQVVRERTELSKQIPILARQKEELNEEVQRVRQRLEQANETNARLNREMNVLVKDKEETQVMLEATEKELQRLHEQHAALRSEKEALEAVLFDAQSSLEASEVRGVTLEKEIQALLVTQESLKGQVARLQSELENTQRNLRETKSNLLQQMGGKDAEYKETMANLKKHSEETARKLTEEREQVKQSLEKRMQQAIQQLESEKEHETSQLINRIEELQAHMEALIQQHEESLLRAENDKQQALLLAHHDIQALQERLVHMKKELEEESGILERTKREAVSKAEQDRAVMNQLRDELAKIKAKFEDLKQRTEDEKNHMEARISETKKERDSAQSECDEIRVQLHLVEDRSENLQSELQETNFKLKELENMNDSLKKDLNDVRRQLAESNCEKDKYGMTNKDLREQVKRVETEKREQLRALEDSFQKISILEDSKTGLDTERTRLQLQLRDVENAALLTGQQLSTIKEEKQKLESAHSQLTQEHNEVTSRLANESEEKERAQQEMHQLRKQMMELGNGLEMSRQELSRIRSRAAEEEERWRGNEQALLARIEDGRVRERKLEDQKHNIEVCLADATQQIQELKAKLGGSEGRVKALEGQLSNLEAVKKETEQRLSSVGSTLRRIAGIQLDGSVTLPYRLSSPSRRWSPARYHRSREAEEKGATEMIDVDPEVVRKGVRSLMQQVAQIERERDDFKGQVSAAQKQLKDAIDAQGKGDSRLTSAMQTIRSLQDEKSKLVSKLGQKDISIAAQTDALQQKSEELLVMRERITSLELNLQSGQEDKNQSDEKIERFRQAINRLDQDKRNLQEELARSESRGTKLELQRMSMEGDLQRLQMMIQEKDNHCQKLQDKAEAQSRTIASLEERCASLKTTIDQLNLSLEQAATTDRDLRTEIKDLQRTLMDTASSSQNAGEKLKQIQKSLQNSENEKRVLVEKLESSQGAATDLRRAQSQLNEQIQRLQSELSNSELKRSSLETQLRLSSWPNNKEVAERDEEALRQLQTAQREKMEYKAKADALIDKVRQLERSLDRSKTTSRTFEGTAGLESSDLEHEHEIRELKMRIRHLENQLSDKDAEFSRSRVHQASMLDHSSELERLRSSQQQAERMLDNREQSHRQQVIKLENQIQLLREQLSQEVKRRQLYVLRSSRAGREMQQLRQALGDSLHTVAHDPSLDSMLLEHEARKLDSATSLVPDLGRGRSATPHK</sequence>
<dbReference type="EMBL" id="CADEPI010000221">
    <property type="protein sequence ID" value="CAB3380943.1"/>
    <property type="molecule type" value="Genomic_DNA"/>
</dbReference>
<dbReference type="Proteomes" id="UP000494165">
    <property type="component" value="Unassembled WGS sequence"/>
</dbReference>
<organism evidence="5 6">
    <name type="scientific">Cloeon dipterum</name>
    <dbReference type="NCBI Taxonomy" id="197152"/>
    <lineage>
        <taxon>Eukaryota</taxon>
        <taxon>Metazoa</taxon>
        <taxon>Ecdysozoa</taxon>
        <taxon>Arthropoda</taxon>
        <taxon>Hexapoda</taxon>
        <taxon>Insecta</taxon>
        <taxon>Pterygota</taxon>
        <taxon>Palaeoptera</taxon>
        <taxon>Ephemeroptera</taxon>
        <taxon>Pisciforma</taxon>
        <taxon>Baetidae</taxon>
        <taxon>Cloeon</taxon>
    </lineage>
</organism>
<feature type="region of interest" description="Disordered" evidence="3">
    <location>
        <begin position="1258"/>
        <end position="1285"/>
    </location>
</feature>
<feature type="region of interest" description="Disordered" evidence="3">
    <location>
        <begin position="75"/>
        <end position="141"/>
    </location>
</feature>
<feature type="region of interest" description="Disordered" evidence="3">
    <location>
        <begin position="1691"/>
        <end position="1711"/>
    </location>
</feature>
<accession>A0A8S1DK36</accession>
<dbReference type="PANTHER" id="PTHR43941:SF1">
    <property type="entry name" value="STRUCTURAL MAINTENANCE OF CHROMOSOMES PROTEIN 2"/>
    <property type="match status" value="1"/>
</dbReference>
<feature type="region of interest" description="Disordered" evidence="3">
    <location>
        <begin position="1820"/>
        <end position="1839"/>
    </location>
</feature>
<dbReference type="GO" id="GO:0000785">
    <property type="term" value="C:chromatin"/>
    <property type="evidence" value="ECO:0007669"/>
    <property type="project" value="TreeGrafter"/>
</dbReference>
<feature type="coiled-coil region" evidence="2">
    <location>
        <begin position="1465"/>
        <end position="1492"/>
    </location>
</feature>
<dbReference type="GO" id="GO:0000796">
    <property type="term" value="C:condensin complex"/>
    <property type="evidence" value="ECO:0007669"/>
    <property type="project" value="TreeGrafter"/>
</dbReference>
<evidence type="ECO:0000259" key="4">
    <source>
        <dbReference type="Pfam" id="PF15035"/>
    </source>
</evidence>
<feature type="coiled-coil region" evidence="2">
    <location>
        <begin position="367"/>
        <end position="439"/>
    </location>
</feature>
<dbReference type="OrthoDB" id="3549872at2759"/>
<dbReference type="GO" id="GO:0007076">
    <property type="term" value="P:mitotic chromosome condensation"/>
    <property type="evidence" value="ECO:0007669"/>
    <property type="project" value="TreeGrafter"/>
</dbReference>
<feature type="coiled-coil region" evidence="2">
    <location>
        <begin position="1353"/>
        <end position="1401"/>
    </location>
</feature>
<name>A0A8S1DK36_9INSE</name>